<feature type="region of interest" description="Disordered" evidence="1">
    <location>
        <begin position="1"/>
        <end position="21"/>
    </location>
</feature>
<dbReference type="AlphaFoldDB" id="A0A2P2Q190"/>
<protein>
    <submittedName>
        <fullName evidence="2">Uncharacterized protein</fullName>
    </submittedName>
</protein>
<accession>A0A2P2Q190</accession>
<dbReference type="EMBL" id="GGEC01080241">
    <property type="protein sequence ID" value="MBX60725.1"/>
    <property type="molecule type" value="Transcribed_RNA"/>
</dbReference>
<reference evidence="2" key="1">
    <citation type="submission" date="2018-02" db="EMBL/GenBank/DDBJ databases">
        <title>Rhizophora mucronata_Transcriptome.</title>
        <authorList>
            <person name="Meera S.P."/>
            <person name="Sreeshan A."/>
            <person name="Augustine A."/>
        </authorList>
    </citation>
    <scope>NUCLEOTIDE SEQUENCE</scope>
    <source>
        <tissue evidence="2">Leaf</tissue>
    </source>
</reference>
<sequence length="31" mass="3636">MNHAVNRENIRKKEMPKGSPESSCLNFFFHS</sequence>
<name>A0A2P2Q190_RHIMU</name>
<proteinExistence type="predicted"/>
<feature type="compositionally biased region" description="Basic and acidic residues" evidence="1">
    <location>
        <begin position="1"/>
        <end position="16"/>
    </location>
</feature>
<evidence type="ECO:0000256" key="1">
    <source>
        <dbReference type="SAM" id="MobiDB-lite"/>
    </source>
</evidence>
<evidence type="ECO:0000313" key="2">
    <source>
        <dbReference type="EMBL" id="MBX60725.1"/>
    </source>
</evidence>
<organism evidence="2">
    <name type="scientific">Rhizophora mucronata</name>
    <name type="common">Asiatic mangrove</name>
    <dbReference type="NCBI Taxonomy" id="61149"/>
    <lineage>
        <taxon>Eukaryota</taxon>
        <taxon>Viridiplantae</taxon>
        <taxon>Streptophyta</taxon>
        <taxon>Embryophyta</taxon>
        <taxon>Tracheophyta</taxon>
        <taxon>Spermatophyta</taxon>
        <taxon>Magnoliopsida</taxon>
        <taxon>eudicotyledons</taxon>
        <taxon>Gunneridae</taxon>
        <taxon>Pentapetalae</taxon>
        <taxon>rosids</taxon>
        <taxon>fabids</taxon>
        <taxon>Malpighiales</taxon>
        <taxon>Rhizophoraceae</taxon>
        <taxon>Rhizophora</taxon>
    </lineage>
</organism>